<dbReference type="PRINTS" id="PR00380">
    <property type="entry name" value="KINESINHEAVY"/>
</dbReference>
<evidence type="ECO:0000256" key="6">
    <source>
        <dbReference type="PROSITE-ProRule" id="PRU00283"/>
    </source>
</evidence>
<sequence length="1025" mass="114664">MEVQNADVNSPQTCPKAVTVRRNPHRRARDTPSTNNPPSFLKPNPVRSNNISSFPIQEILSIDVNADPKLDSVTTEEHLPENLKVYLRIRPVVIQNSAGKKAKSGASKLQAKNVWPKNPRAKINLDKRLKTNSNICLAVNDSHSVTLVPPSKLQDTKRTKYEVYEGFSEVFSPEASQKEVYEKMVNPLVDDLLRGKSGMLAALGPSGSGKTHTIFGSVKDPGMVTLALQQLFSEDGDKTKPPRIYHLSMFEICSEKGKSEKIFDLSQDSTDLCIQHTSIKGLHEIRVNDIQQAETIIGRGLLRRATAMTNSNSHSSRSQCIINIRCGHKKGDGEVSEESNGSILTIVDLAGAEREKRTGNKGARLLESNFINNTSMVFGQCLRSLLEHQKNPKKPLQKHFQNSMLTRYLRDYLEGKKRMALLLTARAEREDYIDTSFLLRQASPYTKIKFDCIEEPLNLNCNKRARQTVPMSDQIKRMKMGDIEALKPGRVKMGQDSSLIKEEHIARGVDDKKLIEASIHSEQDLDGANVNDRFSPMAVQTNIEGKDRQYQVLLGFSKALWKLLKDYKKKLEVAENDIYCLREELKDLKIQHSSKTEDCQPTVACKLGKTLQDSKLEDTKMESTSLECGSTNVMVTLCQSNDQKGKNPIERTDTILVEHTANSSLHDEGMFVESPEDPKLEHVEVEDTLLEFEPEKITTSCQCSVQEDENSEGRTDSELVGPTANSPLHDEGKFAESPEDPKLEHVEVEDTSLEFVPEKVITSCPCSGQEDENSKGRTDSEFGGPTANSPLHDEGKVLLFEEQFGKSLEDSKLEYLEEEDAPLQFGTPKTMINLCNSSVKEDKNSNGMTDTKLVEPTANSPLHEERKFVESSQDPNVEDVKVGDNLECGASKTMVNSCQSSDQEEKPLYKRTCDSILVEPTDKFPLQYDDVKKHLHPRVPNPESNALEVVPKQTSFGYPKIVEKPKRRLQPASSILLKDIGNVDFVDDNEKVKGTKAERKSATINVRNISDGSVSLLRLLTDQFH</sequence>
<dbReference type="PANTHER" id="PTHR24115">
    <property type="entry name" value="KINESIN-RELATED"/>
    <property type="match status" value="1"/>
</dbReference>
<feature type="region of interest" description="Disordered" evidence="8">
    <location>
        <begin position="700"/>
        <end position="740"/>
    </location>
</feature>
<dbReference type="Gene3D" id="3.40.850.10">
    <property type="entry name" value="Kinesin motor domain"/>
    <property type="match status" value="1"/>
</dbReference>
<feature type="compositionally biased region" description="Basic and acidic residues" evidence="8">
    <location>
        <begin position="728"/>
        <end position="740"/>
    </location>
</feature>
<dbReference type="GO" id="GO:0003777">
    <property type="term" value="F:microtubule motor activity"/>
    <property type="evidence" value="ECO:0007669"/>
    <property type="project" value="InterPro"/>
</dbReference>
<comment type="subcellular location">
    <subcellularLocation>
        <location evidence="1">Plastid</location>
    </subcellularLocation>
</comment>
<dbReference type="Proteomes" id="UP001152523">
    <property type="component" value="Unassembled WGS sequence"/>
</dbReference>
<evidence type="ECO:0000313" key="10">
    <source>
        <dbReference type="EMBL" id="CAH9096999.1"/>
    </source>
</evidence>
<gene>
    <name evidence="10" type="ORF">CEPIT_LOCUS13921</name>
</gene>
<dbReference type="GO" id="GO:0005874">
    <property type="term" value="C:microtubule"/>
    <property type="evidence" value="ECO:0007669"/>
    <property type="project" value="UniProtKB-KW"/>
</dbReference>
<comment type="similarity">
    <text evidence="6">Belongs to the TRAFAC class myosin-kinesin ATPase superfamily. Kinesin family.</text>
</comment>
<dbReference type="SMART" id="SM00129">
    <property type="entry name" value="KISc"/>
    <property type="match status" value="1"/>
</dbReference>
<evidence type="ECO:0000256" key="1">
    <source>
        <dbReference type="ARBA" id="ARBA00004474"/>
    </source>
</evidence>
<evidence type="ECO:0000259" key="9">
    <source>
        <dbReference type="PROSITE" id="PS50067"/>
    </source>
</evidence>
<dbReference type="GO" id="GO:0005871">
    <property type="term" value="C:kinesin complex"/>
    <property type="evidence" value="ECO:0007669"/>
    <property type="project" value="TreeGrafter"/>
</dbReference>
<dbReference type="Pfam" id="PF00225">
    <property type="entry name" value="Kinesin"/>
    <property type="match status" value="1"/>
</dbReference>
<protein>
    <recommendedName>
        <fullName evidence="9">Kinesin motor domain-containing protein</fullName>
    </recommendedName>
</protein>
<dbReference type="InterPro" id="IPR001752">
    <property type="entry name" value="Kinesin_motor_dom"/>
</dbReference>
<dbReference type="InterPro" id="IPR027640">
    <property type="entry name" value="Kinesin-like_fam"/>
</dbReference>
<keyword evidence="7" id="KW-0175">Coiled coil</keyword>
<feature type="region of interest" description="Disordered" evidence="8">
    <location>
        <begin position="1"/>
        <end position="47"/>
    </location>
</feature>
<dbReference type="PROSITE" id="PS50067">
    <property type="entry name" value="KINESIN_MOTOR_2"/>
    <property type="match status" value="1"/>
</dbReference>
<evidence type="ECO:0000256" key="8">
    <source>
        <dbReference type="SAM" id="MobiDB-lite"/>
    </source>
</evidence>
<feature type="compositionally biased region" description="Polar residues" evidence="8">
    <location>
        <begin position="1"/>
        <end position="13"/>
    </location>
</feature>
<dbReference type="InterPro" id="IPR027417">
    <property type="entry name" value="P-loop_NTPase"/>
</dbReference>
<dbReference type="InterPro" id="IPR036961">
    <property type="entry name" value="Kinesin_motor_dom_sf"/>
</dbReference>
<dbReference type="AlphaFoldDB" id="A0AAV0DBS8"/>
<name>A0AAV0DBS8_9ASTE</name>
<proteinExistence type="inferred from homology"/>
<dbReference type="GO" id="GO:0005524">
    <property type="term" value="F:ATP binding"/>
    <property type="evidence" value="ECO:0007669"/>
    <property type="project" value="UniProtKB-UniRule"/>
</dbReference>
<feature type="domain" description="Kinesin motor" evidence="9">
    <location>
        <begin position="82"/>
        <end position="448"/>
    </location>
</feature>
<feature type="region of interest" description="Disordered" evidence="8">
    <location>
        <begin position="763"/>
        <end position="792"/>
    </location>
</feature>
<organism evidence="10 11">
    <name type="scientific">Cuscuta epithymum</name>
    <dbReference type="NCBI Taxonomy" id="186058"/>
    <lineage>
        <taxon>Eukaryota</taxon>
        <taxon>Viridiplantae</taxon>
        <taxon>Streptophyta</taxon>
        <taxon>Embryophyta</taxon>
        <taxon>Tracheophyta</taxon>
        <taxon>Spermatophyta</taxon>
        <taxon>Magnoliopsida</taxon>
        <taxon>eudicotyledons</taxon>
        <taxon>Gunneridae</taxon>
        <taxon>Pentapetalae</taxon>
        <taxon>asterids</taxon>
        <taxon>lamiids</taxon>
        <taxon>Solanales</taxon>
        <taxon>Convolvulaceae</taxon>
        <taxon>Cuscuteae</taxon>
        <taxon>Cuscuta</taxon>
        <taxon>Cuscuta subgen. Cuscuta</taxon>
    </lineage>
</organism>
<keyword evidence="4 6" id="KW-0067">ATP-binding</keyword>
<dbReference type="GO" id="GO:0009536">
    <property type="term" value="C:plastid"/>
    <property type="evidence" value="ECO:0007669"/>
    <property type="project" value="UniProtKB-SubCell"/>
</dbReference>
<reference evidence="10" key="1">
    <citation type="submission" date="2022-07" db="EMBL/GenBank/DDBJ databases">
        <authorList>
            <person name="Macas J."/>
            <person name="Novak P."/>
            <person name="Neumann P."/>
        </authorList>
    </citation>
    <scope>NUCLEOTIDE SEQUENCE</scope>
</reference>
<keyword evidence="11" id="KW-1185">Reference proteome</keyword>
<keyword evidence="5 6" id="KW-0505">Motor protein</keyword>
<evidence type="ECO:0000256" key="2">
    <source>
        <dbReference type="ARBA" id="ARBA00022701"/>
    </source>
</evidence>
<dbReference type="GO" id="GO:0005634">
    <property type="term" value="C:nucleus"/>
    <property type="evidence" value="ECO:0007669"/>
    <property type="project" value="TreeGrafter"/>
</dbReference>
<dbReference type="EMBL" id="CAMAPF010000090">
    <property type="protein sequence ID" value="CAH9096999.1"/>
    <property type="molecule type" value="Genomic_DNA"/>
</dbReference>
<evidence type="ECO:0000256" key="4">
    <source>
        <dbReference type="ARBA" id="ARBA00022840"/>
    </source>
</evidence>
<keyword evidence="2" id="KW-0493">Microtubule</keyword>
<feature type="region of interest" description="Disordered" evidence="8">
    <location>
        <begin position="841"/>
        <end position="862"/>
    </location>
</feature>
<feature type="binding site" evidence="6">
    <location>
        <begin position="204"/>
        <end position="211"/>
    </location>
    <ligand>
        <name>ATP</name>
        <dbReference type="ChEBI" id="CHEBI:30616"/>
    </ligand>
</feature>
<evidence type="ECO:0000313" key="11">
    <source>
        <dbReference type="Proteomes" id="UP001152523"/>
    </source>
</evidence>
<evidence type="ECO:0000256" key="3">
    <source>
        <dbReference type="ARBA" id="ARBA00022741"/>
    </source>
</evidence>
<dbReference type="GO" id="GO:0016887">
    <property type="term" value="F:ATP hydrolysis activity"/>
    <property type="evidence" value="ECO:0007669"/>
    <property type="project" value="TreeGrafter"/>
</dbReference>
<evidence type="ECO:0000256" key="7">
    <source>
        <dbReference type="SAM" id="Coils"/>
    </source>
</evidence>
<dbReference type="GO" id="GO:0008017">
    <property type="term" value="F:microtubule binding"/>
    <property type="evidence" value="ECO:0007669"/>
    <property type="project" value="InterPro"/>
</dbReference>
<feature type="coiled-coil region" evidence="7">
    <location>
        <begin position="564"/>
        <end position="591"/>
    </location>
</feature>
<evidence type="ECO:0000256" key="5">
    <source>
        <dbReference type="ARBA" id="ARBA00023175"/>
    </source>
</evidence>
<dbReference type="SUPFAM" id="SSF52540">
    <property type="entry name" value="P-loop containing nucleoside triphosphate hydrolases"/>
    <property type="match status" value="1"/>
</dbReference>
<comment type="caution">
    <text evidence="10">The sequence shown here is derived from an EMBL/GenBank/DDBJ whole genome shotgun (WGS) entry which is preliminary data.</text>
</comment>
<dbReference type="GO" id="GO:0007018">
    <property type="term" value="P:microtubule-based movement"/>
    <property type="evidence" value="ECO:0007669"/>
    <property type="project" value="InterPro"/>
</dbReference>
<dbReference type="PANTHER" id="PTHR24115:SF1008">
    <property type="entry name" value="KINESIN-LIKE PROTEIN SUBITO"/>
    <property type="match status" value="1"/>
</dbReference>
<keyword evidence="3 6" id="KW-0547">Nucleotide-binding</keyword>
<accession>A0AAV0DBS8</accession>